<evidence type="ECO:0000256" key="2">
    <source>
        <dbReference type="ARBA" id="ARBA00004718"/>
    </source>
</evidence>
<dbReference type="PANTHER" id="PTHR21330">
    <property type="entry name" value="E3 SUMO-PROTEIN LIGASE NSE2"/>
    <property type="match status" value="1"/>
</dbReference>
<dbReference type="CDD" id="cd16651">
    <property type="entry name" value="SPL-RING_NSE2"/>
    <property type="match status" value="1"/>
</dbReference>
<dbReference type="InterPro" id="IPR013083">
    <property type="entry name" value="Znf_RING/FYVE/PHD"/>
</dbReference>
<dbReference type="GO" id="GO:0016925">
    <property type="term" value="P:protein sumoylation"/>
    <property type="evidence" value="ECO:0007669"/>
    <property type="project" value="TreeGrafter"/>
</dbReference>
<evidence type="ECO:0000256" key="7">
    <source>
        <dbReference type="ARBA" id="ARBA00022786"/>
    </source>
</evidence>
<feature type="region of interest" description="Disordered" evidence="11">
    <location>
        <begin position="1"/>
        <end position="85"/>
    </location>
</feature>
<dbReference type="GO" id="GO:0005634">
    <property type="term" value="C:nucleus"/>
    <property type="evidence" value="ECO:0007669"/>
    <property type="project" value="UniProtKB-SubCell"/>
</dbReference>
<dbReference type="PROSITE" id="PS51044">
    <property type="entry name" value="ZF_SP_RING"/>
    <property type="match status" value="1"/>
</dbReference>
<feature type="domain" description="SP-RING-type" evidence="12">
    <location>
        <begin position="241"/>
        <end position="323"/>
    </location>
</feature>
<evidence type="ECO:0000256" key="11">
    <source>
        <dbReference type="SAM" id="MobiDB-lite"/>
    </source>
</evidence>
<dbReference type="GO" id="GO:0008270">
    <property type="term" value="F:zinc ion binding"/>
    <property type="evidence" value="ECO:0007669"/>
    <property type="project" value="UniProtKB-KW"/>
</dbReference>
<feature type="compositionally biased region" description="Acidic residues" evidence="11">
    <location>
        <begin position="68"/>
        <end position="79"/>
    </location>
</feature>
<proteinExistence type="inferred from homology"/>
<name>A0AAD7ARR8_9AGAR</name>
<dbReference type="EMBL" id="JARIHO010000002">
    <property type="protein sequence ID" value="KAJ7366751.1"/>
    <property type="molecule type" value="Genomic_DNA"/>
</dbReference>
<protein>
    <recommendedName>
        <fullName evidence="12">SP-RING-type domain-containing protein</fullName>
    </recommendedName>
</protein>
<dbReference type="InterPro" id="IPR026846">
    <property type="entry name" value="Nse2(Mms21)"/>
</dbReference>
<evidence type="ECO:0000256" key="3">
    <source>
        <dbReference type="ARBA" id="ARBA00008212"/>
    </source>
</evidence>
<comment type="pathway">
    <text evidence="2">Protein modification; protein sumoylation.</text>
</comment>
<evidence type="ECO:0000256" key="10">
    <source>
        <dbReference type="PROSITE-ProRule" id="PRU00452"/>
    </source>
</evidence>
<evidence type="ECO:0000256" key="8">
    <source>
        <dbReference type="ARBA" id="ARBA00022833"/>
    </source>
</evidence>
<comment type="similarity">
    <text evidence="3">Belongs to the NSE2 family.</text>
</comment>
<evidence type="ECO:0000256" key="1">
    <source>
        <dbReference type="ARBA" id="ARBA00004123"/>
    </source>
</evidence>
<accession>A0AAD7ARR8</accession>
<keyword evidence="6 10" id="KW-0863">Zinc-finger</keyword>
<evidence type="ECO:0000256" key="5">
    <source>
        <dbReference type="ARBA" id="ARBA00022723"/>
    </source>
</evidence>
<reference evidence="13" key="1">
    <citation type="submission" date="2023-03" db="EMBL/GenBank/DDBJ databases">
        <title>Massive genome expansion in bonnet fungi (Mycena s.s.) driven by repeated elements and novel gene families across ecological guilds.</title>
        <authorList>
            <consortium name="Lawrence Berkeley National Laboratory"/>
            <person name="Harder C.B."/>
            <person name="Miyauchi S."/>
            <person name="Viragh M."/>
            <person name="Kuo A."/>
            <person name="Thoen E."/>
            <person name="Andreopoulos B."/>
            <person name="Lu D."/>
            <person name="Skrede I."/>
            <person name="Drula E."/>
            <person name="Henrissat B."/>
            <person name="Morin E."/>
            <person name="Kohler A."/>
            <person name="Barry K."/>
            <person name="LaButti K."/>
            <person name="Morin E."/>
            <person name="Salamov A."/>
            <person name="Lipzen A."/>
            <person name="Mereny Z."/>
            <person name="Hegedus B."/>
            <person name="Baldrian P."/>
            <person name="Stursova M."/>
            <person name="Weitz H."/>
            <person name="Taylor A."/>
            <person name="Grigoriev I.V."/>
            <person name="Nagy L.G."/>
            <person name="Martin F."/>
            <person name="Kauserud H."/>
        </authorList>
    </citation>
    <scope>NUCLEOTIDE SEQUENCE</scope>
    <source>
        <strain evidence="13">CBHHK002</strain>
    </source>
</reference>
<keyword evidence="9" id="KW-0539">Nucleus</keyword>
<dbReference type="GO" id="GO:0061665">
    <property type="term" value="F:SUMO ligase activity"/>
    <property type="evidence" value="ECO:0007669"/>
    <property type="project" value="TreeGrafter"/>
</dbReference>
<keyword evidence="4" id="KW-0808">Transferase</keyword>
<dbReference type="AlphaFoldDB" id="A0AAD7ARR8"/>
<dbReference type="PANTHER" id="PTHR21330:SF1">
    <property type="entry name" value="E3 SUMO-PROTEIN LIGASE NSE2"/>
    <property type="match status" value="1"/>
</dbReference>
<evidence type="ECO:0000256" key="9">
    <source>
        <dbReference type="ARBA" id="ARBA00023242"/>
    </source>
</evidence>
<comment type="caution">
    <text evidence="13">The sequence shown here is derived from an EMBL/GenBank/DDBJ whole genome shotgun (WGS) entry which is preliminary data.</text>
</comment>
<evidence type="ECO:0000256" key="4">
    <source>
        <dbReference type="ARBA" id="ARBA00022679"/>
    </source>
</evidence>
<dbReference type="SUPFAM" id="SSF57850">
    <property type="entry name" value="RING/U-box"/>
    <property type="match status" value="1"/>
</dbReference>
<dbReference type="Pfam" id="PF11789">
    <property type="entry name" value="zf-Nse"/>
    <property type="match status" value="1"/>
</dbReference>
<evidence type="ECO:0000313" key="14">
    <source>
        <dbReference type="Proteomes" id="UP001218218"/>
    </source>
</evidence>
<feature type="region of interest" description="Disordered" evidence="11">
    <location>
        <begin position="319"/>
        <end position="341"/>
    </location>
</feature>
<gene>
    <name evidence="13" type="ORF">DFH08DRAFT_835372</name>
</gene>
<keyword evidence="8" id="KW-0862">Zinc</keyword>
<dbReference type="GO" id="GO:0030915">
    <property type="term" value="C:Smc5-Smc6 complex"/>
    <property type="evidence" value="ECO:0007669"/>
    <property type="project" value="InterPro"/>
</dbReference>
<organism evidence="13 14">
    <name type="scientific">Mycena albidolilacea</name>
    <dbReference type="NCBI Taxonomy" id="1033008"/>
    <lineage>
        <taxon>Eukaryota</taxon>
        <taxon>Fungi</taxon>
        <taxon>Dikarya</taxon>
        <taxon>Basidiomycota</taxon>
        <taxon>Agaricomycotina</taxon>
        <taxon>Agaricomycetes</taxon>
        <taxon>Agaricomycetidae</taxon>
        <taxon>Agaricales</taxon>
        <taxon>Marasmiineae</taxon>
        <taxon>Mycenaceae</taxon>
        <taxon>Mycena</taxon>
    </lineage>
</organism>
<dbReference type="Gene3D" id="3.30.40.10">
    <property type="entry name" value="Zinc/RING finger domain, C3HC4 (zinc finger)"/>
    <property type="match status" value="1"/>
</dbReference>
<comment type="subcellular location">
    <subcellularLocation>
        <location evidence="1">Nucleus</location>
    </subcellularLocation>
</comment>
<sequence length="341" mass="37924">MPVATSSRRRKAARQASSDIEDDQPTQGARARDDVDEEEEEDAPRRAKVKKEAVKKEKGKARQAPKEEDTDDDDDDDRIDIENFADQPLAKADAARILGLTKDWQAVEVAMHQPSGVINGVAAAMAEVAGEEAQQGLAELDRVMKTFLDAQSLMTGHSKVLSDIIQSVARGEEITDLNARYLSLTDDMNAEYDKKTTRQKYMKNDQYYSFKETIYEVEHPGSAMPPITDFIPREPDDESDDDDDIVMGGVTQEYKCPLMMTTLKDPMTSSVCNHSFSGDAIKEFFKNKRGAQKCPSSGCSKSFTLAQCAPNPDLARKVKAVEKRQARAQQQEDSDAEEVID</sequence>
<evidence type="ECO:0000313" key="13">
    <source>
        <dbReference type="EMBL" id="KAJ7366751.1"/>
    </source>
</evidence>
<keyword evidence="14" id="KW-1185">Reference proteome</keyword>
<evidence type="ECO:0000259" key="12">
    <source>
        <dbReference type="PROSITE" id="PS51044"/>
    </source>
</evidence>
<keyword evidence="5" id="KW-0479">Metal-binding</keyword>
<dbReference type="InterPro" id="IPR004181">
    <property type="entry name" value="Znf_MIZ"/>
</dbReference>
<keyword evidence="7" id="KW-0833">Ubl conjugation pathway</keyword>
<feature type="compositionally biased region" description="Acidic residues" evidence="11">
    <location>
        <begin position="332"/>
        <end position="341"/>
    </location>
</feature>
<dbReference type="GO" id="GO:0000724">
    <property type="term" value="P:double-strand break repair via homologous recombination"/>
    <property type="evidence" value="ECO:0007669"/>
    <property type="project" value="InterPro"/>
</dbReference>
<dbReference type="Proteomes" id="UP001218218">
    <property type="component" value="Unassembled WGS sequence"/>
</dbReference>
<evidence type="ECO:0000256" key="6">
    <source>
        <dbReference type="ARBA" id="ARBA00022771"/>
    </source>
</evidence>